<evidence type="ECO:0000313" key="5">
    <source>
        <dbReference type="Proteomes" id="UP000694867"/>
    </source>
</evidence>
<keyword evidence="5" id="KW-1185">Reference proteome</keyword>
<dbReference type="KEGG" id="goe:100901165"/>
<gene>
    <name evidence="6" type="primary">LOC100901165</name>
</gene>
<evidence type="ECO:0000313" key="6">
    <source>
        <dbReference type="RefSeq" id="XP_003743324.1"/>
    </source>
</evidence>
<dbReference type="GO" id="GO:0005634">
    <property type="term" value="C:nucleus"/>
    <property type="evidence" value="ECO:0007669"/>
    <property type="project" value="UniProtKB-SubCell"/>
</dbReference>
<dbReference type="RefSeq" id="XP_003743324.1">
    <property type="nucleotide sequence ID" value="XM_003743276.1"/>
</dbReference>
<evidence type="ECO:0000256" key="4">
    <source>
        <dbReference type="SAM" id="MobiDB-lite"/>
    </source>
</evidence>
<sequence>MSEVTEMQVDQVVAEPKTDETPKEETPKEAAKEEATATSTTAAPSAEEPTEEPAATTPAAAAAGAGDAAKTDSSKDSAPAGAKRMKNDVEMASLSTRQYLDTTVVPILLQALSALAKERPTSPIEFVANFLLKHKSNYEGGQTAPAAEK</sequence>
<feature type="region of interest" description="Disordered" evidence="4">
    <location>
        <begin position="1"/>
        <end position="87"/>
    </location>
</feature>
<comment type="subcellular location">
    <subcellularLocation>
        <location evidence="1">Nucleus</location>
    </subcellularLocation>
</comment>
<accession>A0AAJ6QTE6</accession>
<dbReference type="Gene3D" id="1.20.890.10">
    <property type="entry name" value="cAMP-dependent protein kinase regulatory subunit, dimerization-anchoring domain"/>
    <property type="match status" value="1"/>
</dbReference>
<dbReference type="AlphaFoldDB" id="A0AAJ6QTE6"/>
<dbReference type="Pfam" id="PF05186">
    <property type="entry name" value="Dpy-30"/>
    <property type="match status" value="1"/>
</dbReference>
<dbReference type="CDD" id="cd22965">
    <property type="entry name" value="DD_DPY30_SDC1"/>
    <property type="match status" value="1"/>
</dbReference>
<evidence type="ECO:0000256" key="2">
    <source>
        <dbReference type="ARBA" id="ARBA00010849"/>
    </source>
</evidence>
<dbReference type="InterPro" id="IPR049629">
    <property type="entry name" value="DPY30_SDC1_DD"/>
</dbReference>
<organism evidence="5 6">
    <name type="scientific">Galendromus occidentalis</name>
    <name type="common">western predatory mite</name>
    <dbReference type="NCBI Taxonomy" id="34638"/>
    <lineage>
        <taxon>Eukaryota</taxon>
        <taxon>Metazoa</taxon>
        <taxon>Ecdysozoa</taxon>
        <taxon>Arthropoda</taxon>
        <taxon>Chelicerata</taxon>
        <taxon>Arachnida</taxon>
        <taxon>Acari</taxon>
        <taxon>Parasitiformes</taxon>
        <taxon>Mesostigmata</taxon>
        <taxon>Gamasina</taxon>
        <taxon>Phytoseioidea</taxon>
        <taxon>Phytoseiidae</taxon>
        <taxon>Typhlodrominae</taxon>
        <taxon>Galendromus</taxon>
    </lineage>
</organism>
<proteinExistence type="inferred from homology"/>
<protein>
    <submittedName>
        <fullName evidence="6">Dosage compensation protein dpy-30</fullName>
    </submittedName>
</protein>
<dbReference type="GeneID" id="100901165"/>
<evidence type="ECO:0000256" key="1">
    <source>
        <dbReference type="ARBA" id="ARBA00004123"/>
    </source>
</evidence>
<dbReference type="InterPro" id="IPR007858">
    <property type="entry name" value="Dpy-30_motif"/>
</dbReference>
<name>A0AAJ6QTE6_9ACAR</name>
<dbReference type="Proteomes" id="UP000694867">
    <property type="component" value="Unplaced"/>
</dbReference>
<feature type="compositionally biased region" description="Low complexity" evidence="4">
    <location>
        <begin position="36"/>
        <end position="68"/>
    </location>
</feature>
<evidence type="ECO:0000256" key="3">
    <source>
        <dbReference type="ARBA" id="ARBA00023242"/>
    </source>
</evidence>
<feature type="compositionally biased region" description="Basic and acidic residues" evidence="4">
    <location>
        <begin position="16"/>
        <end position="35"/>
    </location>
</feature>
<comment type="similarity">
    <text evidence="2">Belongs to the dpy-30 family.</text>
</comment>
<reference evidence="6" key="1">
    <citation type="submission" date="2025-08" db="UniProtKB">
        <authorList>
            <consortium name="RefSeq"/>
        </authorList>
    </citation>
    <scope>IDENTIFICATION</scope>
</reference>
<keyword evidence="3" id="KW-0539">Nucleus</keyword>